<dbReference type="SUPFAM" id="SSF48264">
    <property type="entry name" value="Cytochrome P450"/>
    <property type="match status" value="1"/>
</dbReference>
<keyword evidence="4" id="KW-0560">Oxidoreductase</keyword>
<accession>A0A381W7T9</accession>
<dbReference type="PRINTS" id="PR00385">
    <property type="entry name" value="P450"/>
</dbReference>
<dbReference type="PRINTS" id="PR00465">
    <property type="entry name" value="EP450IV"/>
</dbReference>
<dbReference type="Gene3D" id="1.10.630.10">
    <property type="entry name" value="Cytochrome P450"/>
    <property type="match status" value="1"/>
</dbReference>
<dbReference type="InterPro" id="IPR001128">
    <property type="entry name" value="Cyt_P450"/>
</dbReference>
<keyword evidence="6" id="KW-0503">Monooxygenase</keyword>
<proteinExistence type="inferred from homology"/>
<dbReference type="PANTHER" id="PTHR24291:SF50">
    <property type="entry name" value="BIFUNCTIONAL ALBAFLAVENONE MONOOXYGENASE_TERPENE SYNTHASE"/>
    <property type="match status" value="1"/>
</dbReference>
<organism evidence="7">
    <name type="scientific">marine metagenome</name>
    <dbReference type="NCBI Taxonomy" id="408172"/>
    <lineage>
        <taxon>unclassified sequences</taxon>
        <taxon>metagenomes</taxon>
        <taxon>ecological metagenomes</taxon>
    </lineage>
</organism>
<dbReference type="GO" id="GO:0016705">
    <property type="term" value="F:oxidoreductase activity, acting on paired donors, with incorporation or reduction of molecular oxygen"/>
    <property type="evidence" value="ECO:0007669"/>
    <property type="project" value="InterPro"/>
</dbReference>
<dbReference type="AlphaFoldDB" id="A0A381W7T9"/>
<dbReference type="InterPro" id="IPR017972">
    <property type="entry name" value="Cyt_P450_CS"/>
</dbReference>
<evidence type="ECO:0000256" key="6">
    <source>
        <dbReference type="ARBA" id="ARBA00023033"/>
    </source>
</evidence>
<dbReference type="Pfam" id="PF00067">
    <property type="entry name" value="p450"/>
    <property type="match status" value="1"/>
</dbReference>
<name>A0A381W7T9_9ZZZZ</name>
<keyword evidence="2" id="KW-0349">Heme</keyword>
<dbReference type="EMBL" id="UINC01010958">
    <property type="protein sequence ID" value="SVA48545.1"/>
    <property type="molecule type" value="Genomic_DNA"/>
</dbReference>
<evidence type="ECO:0008006" key="8">
    <source>
        <dbReference type="Google" id="ProtNLM"/>
    </source>
</evidence>
<dbReference type="GO" id="GO:0005506">
    <property type="term" value="F:iron ion binding"/>
    <property type="evidence" value="ECO:0007669"/>
    <property type="project" value="InterPro"/>
</dbReference>
<keyword evidence="5" id="KW-0408">Iron</keyword>
<evidence type="ECO:0000256" key="3">
    <source>
        <dbReference type="ARBA" id="ARBA00022723"/>
    </source>
</evidence>
<keyword evidence="3" id="KW-0479">Metal-binding</keyword>
<dbReference type="InterPro" id="IPR036396">
    <property type="entry name" value="Cyt_P450_sf"/>
</dbReference>
<evidence type="ECO:0000256" key="5">
    <source>
        <dbReference type="ARBA" id="ARBA00023004"/>
    </source>
</evidence>
<dbReference type="GO" id="GO:0004497">
    <property type="term" value="F:monooxygenase activity"/>
    <property type="evidence" value="ECO:0007669"/>
    <property type="project" value="UniProtKB-KW"/>
</dbReference>
<evidence type="ECO:0000256" key="1">
    <source>
        <dbReference type="ARBA" id="ARBA00010617"/>
    </source>
</evidence>
<evidence type="ECO:0000256" key="4">
    <source>
        <dbReference type="ARBA" id="ARBA00023002"/>
    </source>
</evidence>
<protein>
    <recommendedName>
        <fullName evidence="8">Cytochrome P450</fullName>
    </recommendedName>
</protein>
<dbReference type="PANTHER" id="PTHR24291">
    <property type="entry name" value="CYTOCHROME P450 FAMILY 4"/>
    <property type="match status" value="1"/>
</dbReference>
<dbReference type="PROSITE" id="PS00086">
    <property type="entry name" value="CYTOCHROME_P450"/>
    <property type="match status" value="1"/>
</dbReference>
<gene>
    <name evidence="7" type="ORF">METZ01_LOCUS101399</name>
</gene>
<reference evidence="7" key="1">
    <citation type="submission" date="2018-05" db="EMBL/GenBank/DDBJ databases">
        <authorList>
            <person name="Lanie J.A."/>
            <person name="Ng W.-L."/>
            <person name="Kazmierczak K.M."/>
            <person name="Andrzejewski T.M."/>
            <person name="Davidsen T.M."/>
            <person name="Wayne K.J."/>
            <person name="Tettelin H."/>
            <person name="Glass J.I."/>
            <person name="Rusch D."/>
            <person name="Podicherti R."/>
            <person name="Tsui H.-C.T."/>
            <person name="Winkler M.E."/>
        </authorList>
    </citation>
    <scope>NUCLEOTIDE SEQUENCE</scope>
</reference>
<dbReference type="InterPro" id="IPR002403">
    <property type="entry name" value="Cyt_P450_E_grp-IV"/>
</dbReference>
<dbReference type="InterPro" id="IPR050196">
    <property type="entry name" value="Cytochrome_P450_Monoox"/>
</dbReference>
<evidence type="ECO:0000256" key="2">
    <source>
        <dbReference type="ARBA" id="ARBA00022617"/>
    </source>
</evidence>
<comment type="similarity">
    <text evidence="1">Belongs to the cytochrome P450 family.</text>
</comment>
<sequence>MSEHPPGPRGHPVLGCLNDFRRTPLQFLDRCAHEYGDVVSFRMLHMRGFLFAHPDQVHEVLLDRERALIKGMALDGFRPLMGKSVFLAEGAAHKRQKRMMQPAFHRQRVEGYANTMVRHACLARETLQTDTSVEITAVLSNLTLAIAAETLFGAAIDDTESAMVSEALTAFAAWYHRTSHPLGPILQHLPTEVTRNFRSARRNLFGIIDRMVADRRSEGDRADILSMLVFARDEDDGEGMEESLIRDEALTLLIAGHETTAAAMAWAIWLLGQHPEARAAMEAEVDTLEGRTPTFSDLPNLPLCRGVFGESLRLYPPSFAIPRQAARSLEIGGWAIPKGSLVMLAPWITHRDARFWDAPLEFSPSRWTPEAEAQRHRNAFLAFGGGPKICMGESFAWMEGPLLLATLAQRWRFEPLVQEVELDTTFTLRPAGGLTVRMEARR</sequence>
<evidence type="ECO:0000313" key="7">
    <source>
        <dbReference type="EMBL" id="SVA48545.1"/>
    </source>
</evidence>
<dbReference type="GO" id="GO:0020037">
    <property type="term" value="F:heme binding"/>
    <property type="evidence" value="ECO:0007669"/>
    <property type="project" value="InterPro"/>
</dbReference>